<dbReference type="AlphaFoldDB" id="A0A1E4RAW5"/>
<evidence type="ECO:0008006" key="3">
    <source>
        <dbReference type="Google" id="ProtNLM"/>
    </source>
</evidence>
<gene>
    <name evidence="1" type="ORF">BG258_02600</name>
</gene>
<accession>A0A1E4RAW5</accession>
<organism evidence="1 2">
    <name type="scientific">Lysinibacillus fusiformis</name>
    <dbReference type="NCBI Taxonomy" id="28031"/>
    <lineage>
        <taxon>Bacteria</taxon>
        <taxon>Bacillati</taxon>
        <taxon>Bacillota</taxon>
        <taxon>Bacilli</taxon>
        <taxon>Bacillales</taxon>
        <taxon>Bacillaceae</taxon>
        <taxon>Lysinibacillus</taxon>
    </lineage>
</organism>
<name>A0A1E4RAW5_9BACI</name>
<proteinExistence type="predicted"/>
<dbReference type="SUPFAM" id="SSF53335">
    <property type="entry name" value="S-adenosyl-L-methionine-dependent methyltransferases"/>
    <property type="match status" value="1"/>
</dbReference>
<comment type="caution">
    <text evidence="1">The sequence shown here is derived from an EMBL/GenBank/DDBJ whole genome shotgun (WGS) entry which is preliminary data.</text>
</comment>
<evidence type="ECO:0000313" key="2">
    <source>
        <dbReference type="Proteomes" id="UP000094784"/>
    </source>
</evidence>
<dbReference type="Gene3D" id="3.40.50.150">
    <property type="entry name" value="Vaccinia Virus protein VP39"/>
    <property type="match status" value="1"/>
</dbReference>
<evidence type="ECO:0000313" key="1">
    <source>
        <dbReference type="EMBL" id="ODV57602.1"/>
    </source>
</evidence>
<sequence>MLQQKLSSVIHKPIKTIHDEPYELIYSQLKKQKYNYLEECGFYRSINERKSVDKNGEPIPWITYPCIDFLSSRINKNMKVFEYGSGNSTLWWSKRVDKIFAVEHDKEWYIQVKNLTKDTNVEIVHRELIYNGNYSKEILKHKDIDIVIIDGRDRVNCAINSLHSLSKSGVIIWDNTDRECYKAGYDHLIKSGFKQIEFIGMIPIYDFKSQTSIFYKNDNCLGL</sequence>
<dbReference type="Proteomes" id="UP000094784">
    <property type="component" value="Unassembled WGS sequence"/>
</dbReference>
<dbReference type="InterPro" id="IPR029063">
    <property type="entry name" value="SAM-dependent_MTases_sf"/>
</dbReference>
<protein>
    <recommendedName>
        <fullName evidence="3">FkbM family methyltransferase</fullName>
    </recommendedName>
</protein>
<dbReference type="EMBL" id="MECQ01000001">
    <property type="protein sequence ID" value="ODV57602.1"/>
    <property type="molecule type" value="Genomic_DNA"/>
</dbReference>
<reference evidence="1 2" key="1">
    <citation type="submission" date="2016-09" db="EMBL/GenBank/DDBJ databases">
        <title>Draft genome sequence of the soil isolate, Lysinibacillus fusiformis M5, a potential hypoxanthine producer.</title>
        <authorList>
            <person name="Gallegos-Monterrosa R."/>
            <person name="Maroti G."/>
            <person name="Balint B."/>
            <person name="Kovacs A.T."/>
        </authorList>
    </citation>
    <scope>NUCLEOTIDE SEQUENCE [LARGE SCALE GENOMIC DNA]</scope>
    <source>
        <strain evidence="1 2">M5</strain>
    </source>
</reference>